<dbReference type="Proteomes" id="UP000077278">
    <property type="component" value="Unassembled WGS sequence"/>
</dbReference>
<evidence type="ECO:0000313" key="5">
    <source>
        <dbReference type="Proteomes" id="UP000077063"/>
    </source>
</evidence>
<dbReference type="PANTHER" id="PTHR33420">
    <property type="entry name" value="FIMBRIAL SUBUNIT ELFA-RELATED"/>
    <property type="match status" value="1"/>
</dbReference>
<evidence type="ECO:0000313" key="4">
    <source>
        <dbReference type="EMBL" id="SAB47999.1"/>
    </source>
</evidence>
<dbReference type="EMBL" id="FKDK01000012">
    <property type="protein sequence ID" value="SAA81337.1"/>
    <property type="molecule type" value="Genomic_DNA"/>
</dbReference>
<dbReference type="InterPro" id="IPR036937">
    <property type="entry name" value="Adhesion_dom_fimbrial_sf"/>
</dbReference>
<name>A0ABD7KC43_9ENTR</name>
<feature type="chain" id="PRO_5044727919" evidence="1">
    <location>
        <begin position="29"/>
        <end position="167"/>
    </location>
</feature>
<dbReference type="PANTHER" id="PTHR33420:SF26">
    <property type="entry name" value="FIMBRIAL SUBUNIT"/>
    <property type="match status" value="1"/>
</dbReference>
<dbReference type="AlphaFoldDB" id="A0ABD7KC43"/>
<comment type="caution">
    <text evidence="4">The sequence shown here is derived from an EMBL/GenBank/DDBJ whole genome shotgun (WGS) entry which is preliminary data.</text>
</comment>
<dbReference type="Gene3D" id="2.60.40.1090">
    <property type="entry name" value="Fimbrial-type adhesion domain"/>
    <property type="match status" value="1"/>
</dbReference>
<accession>A0ABD7KC43</accession>
<organism evidence="4 6">
    <name type="scientific">Enterobacter roggenkampii</name>
    <dbReference type="NCBI Taxonomy" id="1812935"/>
    <lineage>
        <taxon>Bacteria</taxon>
        <taxon>Pseudomonadati</taxon>
        <taxon>Pseudomonadota</taxon>
        <taxon>Gammaproteobacteria</taxon>
        <taxon>Enterobacterales</taxon>
        <taxon>Enterobacteriaceae</taxon>
        <taxon>Enterobacter</taxon>
        <taxon>Enterobacter cloacae complex</taxon>
    </lineage>
</organism>
<evidence type="ECO:0000256" key="1">
    <source>
        <dbReference type="SAM" id="SignalP"/>
    </source>
</evidence>
<dbReference type="RefSeq" id="WP_063616440.1">
    <property type="nucleotide sequence ID" value="NZ_CP086201.1"/>
</dbReference>
<gene>
    <name evidence="4" type="ORF">SAMEA2273136_00542</name>
    <name evidence="3" type="ORF">SAMEA2273443_02963</name>
</gene>
<reference evidence="5 6" key="1">
    <citation type="submission" date="2016-03" db="EMBL/GenBank/DDBJ databases">
        <authorList>
            <consortium name="Pathogen Informatics"/>
        </authorList>
    </citation>
    <scope>NUCLEOTIDE SEQUENCE [LARGE SCALE GENOMIC DNA]</scope>
    <source>
        <strain evidence="3">E2161</strain>
        <strain evidence="5">e2161</strain>
        <strain evidence="6">e264</strain>
        <strain evidence="4">E264</strain>
    </source>
</reference>
<protein>
    <submittedName>
        <fullName evidence="4">Fimbrial protein SteD</fullName>
    </submittedName>
</protein>
<dbReference type="SUPFAM" id="SSF49401">
    <property type="entry name" value="Bacterial adhesins"/>
    <property type="match status" value="1"/>
</dbReference>
<dbReference type="InterPro" id="IPR000259">
    <property type="entry name" value="Adhesion_dom_fimbrial"/>
</dbReference>
<evidence type="ECO:0000313" key="3">
    <source>
        <dbReference type="EMBL" id="SAA81337.1"/>
    </source>
</evidence>
<feature type="domain" description="Fimbrial-type adhesion" evidence="2">
    <location>
        <begin position="37"/>
        <end position="165"/>
    </location>
</feature>
<evidence type="ECO:0000259" key="2">
    <source>
        <dbReference type="Pfam" id="PF00419"/>
    </source>
</evidence>
<dbReference type="EMBL" id="FKDD01000002">
    <property type="protein sequence ID" value="SAB47999.1"/>
    <property type="molecule type" value="Genomic_DNA"/>
</dbReference>
<dbReference type="Pfam" id="PF00419">
    <property type="entry name" value="Fimbrial"/>
    <property type="match status" value="1"/>
</dbReference>
<sequence length="167" mass="18552">MSNIFIQTNMQGISLFIALLSVSSMASATDANEIDVSITGKLHYPPPCNVSTEVNVEFDDMLTTNVNAQRKDIPLTLNCAGAKKDQLAYRVTGRGMSGNVWQWFDTGISGLGIGIYNQDDIELRISSWYSFDKDDVPTFYARTRHYSTTVIEPGNFSATITLEIKHE</sequence>
<keyword evidence="1" id="KW-0732">Signal</keyword>
<feature type="signal peptide" evidence="1">
    <location>
        <begin position="1"/>
        <end position="28"/>
    </location>
</feature>
<dbReference type="Proteomes" id="UP000077063">
    <property type="component" value="Unassembled WGS sequence"/>
</dbReference>
<keyword evidence="5" id="KW-1185">Reference proteome</keyword>
<dbReference type="InterPro" id="IPR008966">
    <property type="entry name" value="Adhesion_dom_sf"/>
</dbReference>
<evidence type="ECO:0000313" key="6">
    <source>
        <dbReference type="Proteomes" id="UP000077278"/>
    </source>
</evidence>
<dbReference type="InterPro" id="IPR050263">
    <property type="entry name" value="Bact_Fimbrial_Adh_Pro"/>
</dbReference>
<proteinExistence type="predicted"/>